<evidence type="ECO:0000313" key="3">
    <source>
        <dbReference type="Proteomes" id="UP000308149"/>
    </source>
</evidence>
<dbReference type="OrthoDB" id="9793039at2"/>
<feature type="domain" description="VOC" evidence="1">
    <location>
        <begin position="141"/>
        <end position="258"/>
    </location>
</feature>
<accession>A0A5B7ZSH5</accession>
<organism evidence="2 3">
    <name type="scientific">Thermomonas aquatica</name>
    <dbReference type="NCBI Taxonomy" id="2202149"/>
    <lineage>
        <taxon>Bacteria</taxon>
        <taxon>Pseudomonadati</taxon>
        <taxon>Pseudomonadota</taxon>
        <taxon>Gammaproteobacteria</taxon>
        <taxon>Lysobacterales</taxon>
        <taxon>Lysobacteraceae</taxon>
        <taxon>Thermomonas</taxon>
    </lineage>
</organism>
<sequence length="262" mass="28112">MSIDHLLGAPTWFELGTSDQAAAEAFYSGLFGWTQRKTAMPDGSHYTIFQLDGRDVAACYTLMADMVAAGIPPHWGVYFKVADCDATVAQVRAHGGKAFCEPFEVMEHLRMATVGDPEGAAFNLHQPRAHPGVGVIREPNSVLWVELATRDIARAEAFYRAVLGWQATPLDAGPTQYRVLSCGGCETGFGGMLEMNQQWQGIPSHWSIYLHVADVDATLAQAVALGGKVCVPAFDVPGVGRIARIDDPGGAGCYVMTPSPRG</sequence>
<dbReference type="RefSeq" id="WP_139716686.1">
    <property type="nucleotide sequence ID" value="NZ_CP040871.1"/>
</dbReference>
<dbReference type="InterPro" id="IPR004360">
    <property type="entry name" value="Glyas_Fos-R_dOase_dom"/>
</dbReference>
<dbReference type="Proteomes" id="UP000308149">
    <property type="component" value="Chromosome"/>
</dbReference>
<evidence type="ECO:0000313" key="2">
    <source>
        <dbReference type="EMBL" id="QDA57635.1"/>
    </source>
</evidence>
<dbReference type="PANTHER" id="PTHR33993">
    <property type="entry name" value="GLYOXALASE-RELATED"/>
    <property type="match status" value="1"/>
</dbReference>
<dbReference type="PANTHER" id="PTHR33993:SF14">
    <property type="entry name" value="GB|AAF24581.1"/>
    <property type="match status" value="1"/>
</dbReference>
<keyword evidence="3" id="KW-1185">Reference proteome</keyword>
<reference evidence="2 3" key="1">
    <citation type="submission" date="2019-06" db="EMBL/GenBank/DDBJ databases">
        <title>Thermomonas aquatica sp. nov., isolated from an industrial wastewater treatment plant.</title>
        <authorList>
            <person name="Jeon J.H."/>
            <person name="Park D.-S."/>
        </authorList>
    </citation>
    <scope>NUCLEOTIDE SEQUENCE [LARGE SCALE GENOMIC DNA]</scope>
    <source>
        <strain evidence="2 3">SY21</strain>
    </source>
</reference>
<dbReference type="InterPro" id="IPR037523">
    <property type="entry name" value="VOC_core"/>
</dbReference>
<protein>
    <submittedName>
        <fullName evidence="2">VOC family protein</fullName>
    </submittedName>
</protein>
<gene>
    <name evidence="2" type="ORF">FHQ07_10115</name>
</gene>
<proteinExistence type="predicted"/>
<dbReference type="EMBL" id="CP040871">
    <property type="protein sequence ID" value="QDA57635.1"/>
    <property type="molecule type" value="Genomic_DNA"/>
</dbReference>
<dbReference type="Pfam" id="PF00903">
    <property type="entry name" value="Glyoxalase"/>
    <property type="match status" value="2"/>
</dbReference>
<name>A0A5B7ZSH5_9GAMM</name>
<dbReference type="PROSITE" id="PS51819">
    <property type="entry name" value="VOC"/>
    <property type="match status" value="2"/>
</dbReference>
<dbReference type="CDD" id="cd07247">
    <property type="entry name" value="SgaA_N_like"/>
    <property type="match status" value="2"/>
</dbReference>
<dbReference type="InterPro" id="IPR052164">
    <property type="entry name" value="Anthracycline_SecMetBiosynth"/>
</dbReference>
<dbReference type="AlphaFoldDB" id="A0A5B7ZSH5"/>
<evidence type="ECO:0000259" key="1">
    <source>
        <dbReference type="PROSITE" id="PS51819"/>
    </source>
</evidence>
<dbReference type="InterPro" id="IPR029068">
    <property type="entry name" value="Glyas_Bleomycin-R_OHBP_Dase"/>
</dbReference>
<feature type="domain" description="VOC" evidence="1">
    <location>
        <begin position="9"/>
        <end position="127"/>
    </location>
</feature>
<dbReference type="KEGG" id="thes:FHQ07_10115"/>
<dbReference type="Gene3D" id="3.10.180.10">
    <property type="entry name" value="2,3-Dihydroxybiphenyl 1,2-Dioxygenase, domain 1"/>
    <property type="match status" value="2"/>
</dbReference>
<dbReference type="SUPFAM" id="SSF54593">
    <property type="entry name" value="Glyoxalase/Bleomycin resistance protein/Dihydroxybiphenyl dioxygenase"/>
    <property type="match status" value="2"/>
</dbReference>